<evidence type="ECO:0000256" key="1">
    <source>
        <dbReference type="ARBA" id="ARBA00007865"/>
    </source>
</evidence>
<proteinExistence type="inferred from homology"/>
<keyword evidence="3" id="KW-1185">Reference proteome</keyword>
<dbReference type="PANTHER" id="PTHR34861">
    <property type="match status" value="1"/>
</dbReference>
<dbReference type="InterPro" id="IPR037175">
    <property type="entry name" value="KFase_sf"/>
</dbReference>
<dbReference type="EMBL" id="MCGR01000038">
    <property type="protein sequence ID" value="ORY75314.1"/>
    <property type="molecule type" value="Genomic_DNA"/>
</dbReference>
<dbReference type="SUPFAM" id="SSF102198">
    <property type="entry name" value="Putative cyclase"/>
    <property type="match status" value="1"/>
</dbReference>
<dbReference type="PANTHER" id="PTHR34861:SF11">
    <property type="entry name" value="CYCLASE"/>
    <property type="match status" value="1"/>
</dbReference>
<gene>
    <name evidence="2" type="ORF">BCR35DRAFT_314646</name>
</gene>
<dbReference type="Proteomes" id="UP000193467">
    <property type="component" value="Unassembled WGS sequence"/>
</dbReference>
<dbReference type="OrthoDB" id="5396at2759"/>
<evidence type="ECO:0000313" key="3">
    <source>
        <dbReference type="Proteomes" id="UP000193467"/>
    </source>
</evidence>
<accession>A0A1Y2EVM3</accession>
<evidence type="ECO:0000313" key="2">
    <source>
        <dbReference type="EMBL" id="ORY75314.1"/>
    </source>
</evidence>
<dbReference type="InParanoid" id="A0A1Y2EVM3"/>
<dbReference type="GO" id="GO:0019441">
    <property type="term" value="P:L-tryptophan catabolic process to kynurenine"/>
    <property type="evidence" value="ECO:0007669"/>
    <property type="project" value="InterPro"/>
</dbReference>
<reference evidence="2" key="1">
    <citation type="submission" date="2016-07" db="EMBL/GenBank/DDBJ databases">
        <title>Pervasive Adenine N6-methylation of Active Genes in Fungi.</title>
        <authorList>
            <consortium name="DOE Joint Genome Institute"/>
            <person name="Mondo S.J."/>
            <person name="Dannebaum R.O."/>
            <person name="Kuo R.C."/>
            <person name="Labutti K."/>
            <person name="Haridas S."/>
            <person name="Kuo A."/>
            <person name="Salamov A."/>
            <person name="Ahrendt S.R."/>
            <person name="Lipzen A."/>
            <person name="Sullivan W."/>
            <person name="Andreopoulos W.B."/>
            <person name="Clum A."/>
            <person name="Lindquist E."/>
            <person name="Daum C."/>
            <person name="Ramamoorthy G.K."/>
            <person name="Gryganskyi A."/>
            <person name="Culley D."/>
            <person name="Magnuson J.K."/>
            <person name="James T.Y."/>
            <person name="O'Malley M.A."/>
            <person name="Stajich J.E."/>
            <person name="Spatafora J.W."/>
            <person name="Visel A."/>
            <person name="Grigoriev I.V."/>
        </authorList>
    </citation>
    <scope>NUCLEOTIDE SEQUENCE [LARGE SCALE GENOMIC DNA]</scope>
    <source>
        <strain evidence="2">62-1032</strain>
    </source>
</reference>
<dbReference type="Gene3D" id="3.50.30.50">
    <property type="entry name" value="Putative cyclase"/>
    <property type="match status" value="1"/>
</dbReference>
<dbReference type="AlphaFoldDB" id="A0A1Y2EVM3"/>
<sequence length="340" mass="37130">MGNTLTAPYKSVKKRPTYAELPEPVQGYPSCADYFNSLQAASSDGKDQLGTLNHLTKDRTAEAAKEILLGEGIALDAPLNLFAADSQAFGGRQPCRHQVLSVGEVGREDALHFNTQASSQWDGLRHFGIRAGKRWYNGVSAEELAASEILGTQVWTERGGIVGRGVLVDFLSWAEGRGETVEVNTGRAITLDDVLAILKHQKTTVKPGDVLLFRTGWLRWYRTTPQESRHNLLCIAHDPGTHSFIGLAAHRDFLAWLWDNEISAVAADSVAFESTPPPETGGWLHDHLLGALGMPIGELWNLEELAERCKEQKRFTFFLSSTPLHVPGGVASPANAVAIL</sequence>
<dbReference type="InterPro" id="IPR007325">
    <property type="entry name" value="KFase/CYL"/>
</dbReference>
<organism evidence="2 3">
    <name type="scientific">Leucosporidium creatinivorum</name>
    <dbReference type="NCBI Taxonomy" id="106004"/>
    <lineage>
        <taxon>Eukaryota</taxon>
        <taxon>Fungi</taxon>
        <taxon>Dikarya</taxon>
        <taxon>Basidiomycota</taxon>
        <taxon>Pucciniomycotina</taxon>
        <taxon>Microbotryomycetes</taxon>
        <taxon>Leucosporidiales</taxon>
        <taxon>Leucosporidium</taxon>
    </lineage>
</organism>
<comment type="similarity">
    <text evidence="1">Belongs to the Cyclase 1 superfamily.</text>
</comment>
<dbReference type="GO" id="GO:0004061">
    <property type="term" value="F:arylformamidase activity"/>
    <property type="evidence" value="ECO:0007669"/>
    <property type="project" value="InterPro"/>
</dbReference>
<comment type="caution">
    <text evidence="2">The sequence shown here is derived from an EMBL/GenBank/DDBJ whole genome shotgun (WGS) entry which is preliminary data.</text>
</comment>
<dbReference type="Pfam" id="PF04199">
    <property type="entry name" value="Cyclase"/>
    <property type="match status" value="1"/>
</dbReference>
<dbReference type="STRING" id="106004.A0A1Y2EVM3"/>
<protein>
    <submittedName>
        <fullName evidence="2">Cyclase protein</fullName>
    </submittedName>
</protein>
<name>A0A1Y2EVM3_9BASI</name>